<evidence type="ECO:0000313" key="9">
    <source>
        <dbReference type="Proteomes" id="UP000008144"/>
    </source>
</evidence>
<dbReference type="PANTHER" id="PTHR11984">
    <property type="entry name" value="CONNEXIN"/>
    <property type="match status" value="1"/>
</dbReference>
<organism evidence="8 9">
    <name type="scientific">Ciona intestinalis</name>
    <name type="common">Transparent sea squirt</name>
    <name type="synonym">Ascidia intestinalis</name>
    <dbReference type="NCBI Taxonomy" id="7719"/>
    <lineage>
        <taxon>Eukaryota</taxon>
        <taxon>Metazoa</taxon>
        <taxon>Chordata</taxon>
        <taxon>Tunicata</taxon>
        <taxon>Ascidiacea</taxon>
        <taxon>Phlebobranchia</taxon>
        <taxon>Cionidae</taxon>
        <taxon>Ciona</taxon>
    </lineage>
</organism>
<feature type="transmembrane region" description="Helical" evidence="6">
    <location>
        <begin position="159"/>
        <end position="184"/>
    </location>
</feature>
<keyword evidence="4 6" id="KW-1133">Transmembrane helix</keyword>
<feature type="domain" description="Connexin N-terminal" evidence="7">
    <location>
        <begin position="41"/>
        <end position="74"/>
    </location>
</feature>
<dbReference type="GeneTree" id="ENSGT01150000286949"/>
<dbReference type="Pfam" id="PF00029">
    <property type="entry name" value="Connexin"/>
    <property type="match status" value="1"/>
</dbReference>
<dbReference type="PRINTS" id="PR00206">
    <property type="entry name" value="CONNEXIN"/>
</dbReference>
<proteinExistence type="predicted"/>
<keyword evidence="5 6" id="KW-0472">Membrane</keyword>
<evidence type="ECO:0000256" key="6">
    <source>
        <dbReference type="SAM" id="Phobius"/>
    </source>
</evidence>
<dbReference type="STRING" id="7719.ENSCINP00000004969"/>
<dbReference type="InterPro" id="IPR000500">
    <property type="entry name" value="Connexin"/>
</dbReference>
<dbReference type="Ensembl" id="ENSCINT00000004969.3">
    <property type="protein sequence ID" value="ENSCINP00000004969.3"/>
    <property type="gene ID" value="ENSCING00000002449.3"/>
</dbReference>
<feature type="transmembrane region" description="Helical" evidence="6">
    <location>
        <begin position="75"/>
        <end position="96"/>
    </location>
</feature>
<evidence type="ECO:0000313" key="8">
    <source>
        <dbReference type="Ensembl" id="ENSCINP00000004969.3"/>
    </source>
</evidence>
<evidence type="ECO:0000256" key="2">
    <source>
        <dbReference type="ARBA" id="ARBA00022475"/>
    </source>
</evidence>
<comment type="subcellular location">
    <subcellularLocation>
        <location evidence="1">Cell membrane</location>
        <topology evidence="1">Multi-pass membrane protein</topology>
    </subcellularLocation>
</comment>
<name>F6QCF4_CIOIN</name>
<accession>F6QCF4</accession>
<dbReference type="GO" id="GO:0005243">
    <property type="term" value="F:gap junction channel activity"/>
    <property type="evidence" value="ECO:0000318"/>
    <property type="project" value="GO_Central"/>
</dbReference>
<dbReference type="AlphaFoldDB" id="F6QCF4"/>
<evidence type="ECO:0000256" key="1">
    <source>
        <dbReference type="ARBA" id="ARBA00004651"/>
    </source>
</evidence>
<keyword evidence="9" id="KW-1185">Reference proteome</keyword>
<sequence length="215" mass="24841">MWTILEKFTEQVTKYSTVFGQLWYLIVFVFRLIVVVTLGSAVYGDEQSNFKCSTTSGGCPNACFDAFTRVSHLRFWSFQLLALSAPVAVFHFYTTYMSGQIEKLRVAEKEMEENNPETDPVKNQREMIKRTKIVGKVKTRQVYSKGVLQKVPITKSIHVAYYVTTILKCVTEAVFLYLGFTLYYNKDHTCFPNCAPVSPVAFIWMEFPSFFRCDR</sequence>
<dbReference type="InterPro" id="IPR038359">
    <property type="entry name" value="Connexin_N_sf"/>
</dbReference>
<dbReference type="EMBL" id="EAAA01000104">
    <property type="status" value="NOT_ANNOTATED_CDS"/>
    <property type="molecule type" value="Genomic_DNA"/>
</dbReference>
<keyword evidence="3 6" id="KW-0812">Transmembrane</keyword>
<dbReference type="InParanoid" id="F6QCF4"/>
<reference evidence="8" key="3">
    <citation type="submission" date="2025-08" db="UniProtKB">
        <authorList>
            <consortium name="Ensembl"/>
        </authorList>
    </citation>
    <scope>IDENTIFICATION</scope>
</reference>
<dbReference type="InterPro" id="IPR013092">
    <property type="entry name" value="Connexin_N"/>
</dbReference>
<reference evidence="8" key="4">
    <citation type="submission" date="2025-09" db="UniProtKB">
        <authorList>
            <consortium name="Ensembl"/>
        </authorList>
    </citation>
    <scope>IDENTIFICATION</scope>
</reference>
<reference evidence="9" key="1">
    <citation type="journal article" date="2002" name="Science">
        <title>The draft genome of Ciona intestinalis: insights into chordate and vertebrate origins.</title>
        <authorList>
            <person name="Dehal P."/>
            <person name="Satou Y."/>
            <person name="Campbell R.K."/>
            <person name="Chapman J."/>
            <person name="Degnan B."/>
            <person name="De Tomaso A."/>
            <person name="Davidson B."/>
            <person name="Di Gregorio A."/>
            <person name="Gelpke M."/>
            <person name="Goodstein D.M."/>
            <person name="Harafuji N."/>
            <person name="Hastings K.E."/>
            <person name="Ho I."/>
            <person name="Hotta K."/>
            <person name="Huang W."/>
            <person name="Kawashima T."/>
            <person name="Lemaire P."/>
            <person name="Martinez D."/>
            <person name="Meinertzhagen I.A."/>
            <person name="Necula S."/>
            <person name="Nonaka M."/>
            <person name="Putnam N."/>
            <person name="Rash S."/>
            <person name="Saiga H."/>
            <person name="Satake M."/>
            <person name="Terry A."/>
            <person name="Yamada L."/>
            <person name="Wang H.G."/>
            <person name="Awazu S."/>
            <person name="Azumi K."/>
            <person name="Boore J."/>
            <person name="Branno M."/>
            <person name="Chin-Bow S."/>
            <person name="DeSantis R."/>
            <person name="Doyle S."/>
            <person name="Francino P."/>
            <person name="Keys D.N."/>
            <person name="Haga S."/>
            <person name="Hayashi H."/>
            <person name="Hino K."/>
            <person name="Imai K.S."/>
            <person name="Inaba K."/>
            <person name="Kano S."/>
            <person name="Kobayashi K."/>
            <person name="Kobayashi M."/>
            <person name="Lee B.I."/>
            <person name="Makabe K.W."/>
            <person name="Manohar C."/>
            <person name="Matassi G."/>
            <person name="Medina M."/>
            <person name="Mochizuki Y."/>
            <person name="Mount S."/>
            <person name="Morishita T."/>
            <person name="Miura S."/>
            <person name="Nakayama A."/>
            <person name="Nishizaka S."/>
            <person name="Nomoto H."/>
            <person name="Ohta F."/>
            <person name="Oishi K."/>
            <person name="Rigoutsos I."/>
            <person name="Sano M."/>
            <person name="Sasaki A."/>
            <person name="Sasakura Y."/>
            <person name="Shoguchi E."/>
            <person name="Shin-i T."/>
            <person name="Spagnuolo A."/>
            <person name="Stainier D."/>
            <person name="Suzuki M.M."/>
            <person name="Tassy O."/>
            <person name="Takatori N."/>
            <person name="Tokuoka M."/>
            <person name="Yagi K."/>
            <person name="Yoshizaki F."/>
            <person name="Wada S."/>
            <person name="Zhang C."/>
            <person name="Hyatt P.D."/>
            <person name="Larimer F."/>
            <person name="Detter C."/>
            <person name="Doggett N."/>
            <person name="Glavina T."/>
            <person name="Hawkins T."/>
            <person name="Richardson P."/>
            <person name="Lucas S."/>
            <person name="Kohara Y."/>
            <person name="Levine M."/>
            <person name="Satoh N."/>
            <person name="Rokhsar D.S."/>
        </authorList>
    </citation>
    <scope>NUCLEOTIDE SEQUENCE [LARGE SCALE GENOMIC DNA]</scope>
</reference>
<dbReference type="Proteomes" id="UP000008144">
    <property type="component" value="Chromosome 1"/>
</dbReference>
<keyword evidence="2" id="KW-1003">Cell membrane</keyword>
<protein>
    <recommendedName>
        <fullName evidence="7">Connexin N-terminal domain-containing protein</fullName>
    </recommendedName>
</protein>
<dbReference type="SMART" id="SM00037">
    <property type="entry name" value="CNX"/>
    <property type="match status" value="1"/>
</dbReference>
<reference evidence="8" key="2">
    <citation type="journal article" date="2008" name="Genome Biol.">
        <title>Improved genome assembly and evidence-based global gene model set for the chordate Ciona intestinalis: new insight into intron and operon populations.</title>
        <authorList>
            <person name="Satou Y."/>
            <person name="Mineta K."/>
            <person name="Ogasawara M."/>
            <person name="Sasakura Y."/>
            <person name="Shoguchi E."/>
            <person name="Ueno K."/>
            <person name="Yamada L."/>
            <person name="Matsumoto J."/>
            <person name="Wasserscheid J."/>
            <person name="Dewar K."/>
            <person name="Wiley G.B."/>
            <person name="Macmil S.L."/>
            <person name="Roe B.A."/>
            <person name="Zeller R.W."/>
            <person name="Hastings K.E."/>
            <person name="Lemaire P."/>
            <person name="Lindquist E."/>
            <person name="Endo T."/>
            <person name="Hotta K."/>
            <person name="Inaba K."/>
        </authorList>
    </citation>
    <scope>NUCLEOTIDE SEQUENCE [LARGE SCALE GENOMIC DNA]</scope>
    <source>
        <strain evidence="8">wild type</strain>
    </source>
</reference>
<dbReference type="Gene3D" id="1.20.1440.80">
    <property type="entry name" value="Gap junction channel protein cysteine-rich domain"/>
    <property type="match status" value="1"/>
</dbReference>
<dbReference type="GO" id="GO:0007267">
    <property type="term" value="P:cell-cell signaling"/>
    <property type="evidence" value="ECO:0000318"/>
    <property type="project" value="GO_Central"/>
</dbReference>
<feature type="transmembrane region" description="Helical" evidence="6">
    <location>
        <begin position="21"/>
        <end position="43"/>
    </location>
</feature>
<evidence type="ECO:0000259" key="7">
    <source>
        <dbReference type="SMART" id="SM00037"/>
    </source>
</evidence>
<evidence type="ECO:0000256" key="5">
    <source>
        <dbReference type="ARBA" id="ARBA00023136"/>
    </source>
</evidence>
<dbReference type="HOGENOM" id="CLU_037388_4_0_1"/>
<dbReference type="GO" id="GO:0005922">
    <property type="term" value="C:connexin complex"/>
    <property type="evidence" value="ECO:0000318"/>
    <property type="project" value="GO_Central"/>
</dbReference>
<dbReference type="PANTHER" id="PTHR11984:SF53">
    <property type="entry name" value="GAP JUNCTION PROTEIN"/>
    <property type="match status" value="1"/>
</dbReference>
<evidence type="ECO:0000256" key="3">
    <source>
        <dbReference type="ARBA" id="ARBA00022692"/>
    </source>
</evidence>
<evidence type="ECO:0000256" key="4">
    <source>
        <dbReference type="ARBA" id="ARBA00022989"/>
    </source>
</evidence>